<feature type="region of interest" description="Disordered" evidence="1">
    <location>
        <begin position="945"/>
        <end position="973"/>
    </location>
</feature>
<feature type="region of interest" description="Disordered" evidence="1">
    <location>
        <begin position="130"/>
        <end position="159"/>
    </location>
</feature>
<evidence type="ECO:0000313" key="3">
    <source>
        <dbReference type="Proteomes" id="UP000658278"/>
    </source>
</evidence>
<feature type="compositionally biased region" description="Polar residues" evidence="1">
    <location>
        <begin position="133"/>
        <end position="149"/>
    </location>
</feature>
<proteinExistence type="predicted"/>
<feature type="compositionally biased region" description="Basic and acidic residues" evidence="1">
    <location>
        <begin position="945"/>
        <end position="957"/>
    </location>
</feature>
<protein>
    <submittedName>
        <fullName evidence="2">Uncharacterized protein</fullName>
    </submittedName>
</protein>
<evidence type="ECO:0000256" key="1">
    <source>
        <dbReference type="SAM" id="MobiDB-lite"/>
    </source>
</evidence>
<comment type="caution">
    <text evidence="2">The sequence shown here is derived from an EMBL/GenBank/DDBJ whole genome shotgun (WGS) entry which is preliminary data.</text>
</comment>
<sequence>MRIKQFIKRRVRRQGFSLVITITMMVLLSLLAIGLLSLASVTLRSSSQSDAMNEARGNARMALMLAIGELQKHVGQDTRVTANASLVDASTANPYWVGVWKTRTGEALESGDAGMHAIDHHESPRFLTDLRTSEGSEGPTSWLVSQPSGETADPNESAGDDWVTILETNDDATRVRVPRVRLDDDAGSFAWWVSDESQKARVNLPDLQEENETFSLVAAQDFDLERFESSTAGTVLAGHSAQPKDRLLSVASLDTAGLLDLDAPTALRDSLAEVSHHLTAHSEALFTDVKNSGLKRDLTTFMALGDIADRGGLVGIRESDPILPGEHHQKTGPRFGALKGWSDLADELSGSSGMASLSPRPPNTYRLSVSNSAAGAVRDLTNVSKPAIQPVVVEASLGWDFSPYSKPGQPAVEYMRAHIMPRLILWNPYNVTLTATRYVTMLKHPLYGGFQVRGQTFNTRSNRFYFDDFCGKPTEAFLGFVTEPTELLPGETKIFTPSVAASNGSKLHGKAAYFDPVNYSSNVLTAEQIPGVENFYYDTNFVLPAETPQNRYNSYGFSSNMNSFYATPGYSDEFIVAQDTGSGSGRVTWSDVTRGDSYPRVAHFFCQNWGLNRYHKWYGAEKSDHPSNNGTQFREFRPGANDIGSLDNRRAPRLWRRGVRMAWFDDEAEYVATGKKVPKARFTVPWFASANIRGGMVYHSSWLNIPFAKGWQFPAADSHMYFRQPTDPSLLSNFFPPSPVAAPDDSFPSTATLYDVPRSEVGIISLGQLQHAQLSYSSWHPSFVIGHSQSTMNADLDATAIRDKVNDPNRWTGDKPWEYDPLIQQGRSANEHDDEVLIYDLCFEANEALWDRFMVSSIPFDGSGSNRRPNWDGQEPLPVGTYVFNDGASRWSRERLRNELTSDPAIAYFEASEFLVNRGAINVNTTSKETWKALLSSMRGLARESLDGGRSDGEHPLSRSVISKSPGVTSLRTPQESNAWNAFRSLSDTEINNIATLIVRQVQERGPFLSVADFVNRRLNEDRDESRRGLLDQAIKNARTINRAFDRNGQTDTRDIGDVSTAAHRPEVISYGLPGFFTQGDLLTAIAPAITARGDTFKIRAYGEAERANGSVARAWCEAVVQRSVDYLDPTDAPTQPAIDVTNGEATVNKLAPTNLRFGRRFNVVSFRWLSPAEFQI</sequence>
<organism evidence="2 3">
    <name type="scientific">Haloferula rosea</name>
    <dbReference type="NCBI Taxonomy" id="490093"/>
    <lineage>
        <taxon>Bacteria</taxon>
        <taxon>Pseudomonadati</taxon>
        <taxon>Verrucomicrobiota</taxon>
        <taxon>Verrucomicrobiia</taxon>
        <taxon>Verrucomicrobiales</taxon>
        <taxon>Verrucomicrobiaceae</taxon>
        <taxon>Haloferula</taxon>
    </lineage>
</organism>
<evidence type="ECO:0000313" key="2">
    <source>
        <dbReference type="EMBL" id="MBK1825960.1"/>
    </source>
</evidence>
<name>A0A934RCJ6_9BACT</name>
<dbReference type="RefSeq" id="WP_200276162.1">
    <property type="nucleotide sequence ID" value="NZ_JAENII010000002.1"/>
</dbReference>
<keyword evidence="3" id="KW-1185">Reference proteome</keyword>
<accession>A0A934RCJ6</accession>
<dbReference type="EMBL" id="JAENII010000002">
    <property type="protein sequence ID" value="MBK1825960.1"/>
    <property type="molecule type" value="Genomic_DNA"/>
</dbReference>
<feature type="compositionally biased region" description="Polar residues" evidence="1">
    <location>
        <begin position="960"/>
        <end position="973"/>
    </location>
</feature>
<gene>
    <name evidence="2" type="ORF">JIN81_02935</name>
</gene>
<dbReference type="Proteomes" id="UP000658278">
    <property type="component" value="Unassembled WGS sequence"/>
</dbReference>
<reference evidence="2" key="1">
    <citation type="submission" date="2021-01" db="EMBL/GenBank/DDBJ databases">
        <title>Modified the classification status of verrucomicrobia.</title>
        <authorList>
            <person name="Feng X."/>
        </authorList>
    </citation>
    <scope>NUCLEOTIDE SEQUENCE</scope>
    <source>
        <strain evidence="2">KCTC 22201</strain>
    </source>
</reference>
<dbReference type="AlphaFoldDB" id="A0A934RCJ6"/>